<dbReference type="PANTHER" id="PTHR14226:SF57">
    <property type="entry name" value="BLR7027 PROTEIN"/>
    <property type="match status" value="1"/>
</dbReference>
<comment type="caution">
    <text evidence="4">Lacks conserved residue(s) required for the propagation of feature annotation.</text>
</comment>
<dbReference type="HOGENOM" id="CLU_042893_0_0_5"/>
<dbReference type="KEGG" id="hdt:HYPDE_37298"/>
<evidence type="ECO:0000313" key="6">
    <source>
        <dbReference type="EMBL" id="AGK59131.1"/>
    </source>
</evidence>
<dbReference type="RefSeq" id="WP_015599147.1">
    <property type="nucleotide sequence ID" value="NC_021172.1"/>
</dbReference>
<keyword evidence="2 4" id="KW-0442">Lipid degradation</keyword>
<evidence type="ECO:0000256" key="1">
    <source>
        <dbReference type="ARBA" id="ARBA00022801"/>
    </source>
</evidence>
<feature type="domain" description="PNPLA" evidence="5">
    <location>
        <begin position="11"/>
        <end position="224"/>
    </location>
</feature>
<dbReference type="InterPro" id="IPR050301">
    <property type="entry name" value="NTE"/>
</dbReference>
<dbReference type="GO" id="GO:0016042">
    <property type="term" value="P:lipid catabolic process"/>
    <property type="evidence" value="ECO:0007669"/>
    <property type="project" value="UniProtKB-UniRule"/>
</dbReference>
<dbReference type="Pfam" id="PF01734">
    <property type="entry name" value="Patatin"/>
    <property type="match status" value="1"/>
</dbReference>
<dbReference type="eggNOG" id="COG1752">
    <property type="taxonomic scope" value="Bacteria"/>
</dbReference>
<protein>
    <submittedName>
        <fullName evidence="6">Patatin</fullName>
    </submittedName>
</protein>
<dbReference type="OrthoDB" id="9807112at2"/>
<dbReference type="Proteomes" id="UP000005952">
    <property type="component" value="Chromosome"/>
</dbReference>
<feature type="active site" description="Nucleophile" evidence="4">
    <location>
        <position position="48"/>
    </location>
</feature>
<keyword evidence="1 4" id="KW-0378">Hydrolase</keyword>
<evidence type="ECO:0000256" key="3">
    <source>
        <dbReference type="ARBA" id="ARBA00023098"/>
    </source>
</evidence>
<accession>N0BFB1</accession>
<dbReference type="PANTHER" id="PTHR14226">
    <property type="entry name" value="NEUROPATHY TARGET ESTERASE/SWISS CHEESE D.MELANOGASTER"/>
    <property type="match status" value="1"/>
</dbReference>
<keyword evidence="3 4" id="KW-0443">Lipid metabolism</keyword>
<evidence type="ECO:0000259" key="5">
    <source>
        <dbReference type="PROSITE" id="PS51635"/>
    </source>
</evidence>
<feature type="short sequence motif" description="GXSXG" evidence="4">
    <location>
        <begin position="46"/>
        <end position="50"/>
    </location>
</feature>
<dbReference type="STRING" id="670307.HYPDE_37298"/>
<evidence type="ECO:0000256" key="4">
    <source>
        <dbReference type="PROSITE-ProRule" id="PRU01161"/>
    </source>
</evidence>
<evidence type="ECO:0000256" key="2">
    <source>
        <dbReference type="ARBA" id="ARBA00022963"/>
    </source>
</evidence>
<dbReference type="GO" id="GO:0016787">
    <property type="term" value="F:hydrolase activity"/>
    <property type="evidence" value="ECO:0007669"/>
    <property type="project" value="UniProtKB-UniRule"/>
</dbReference>
<dbReference type="InterPro" id="IPR002641">
    <property type="entry name" value="PNPLA_dom"/>
</dbReference>
<evidence type="ECO:0000313" key="7">
    <source>
        <dbReference type="Proteomes" id="UP000005952"/>
    </source>
</evidence>
<dbReference type="SUPFAM" id="SSF52151">
    <property type="entry name" value="FabD/lysophospholipase-like"/>
    <property type="match status" value="1"/>
</dbReference>
<name>N0BFB1_9HYPH</name>
<sequence length="384" mass="42064">MKNIATPTLGLVLPGGGARGAYQVGAIKALAELKPFDRNPFPVITGSSVGAISAAFLAANAARFNEGVAKLVDLWQNLHCSDIYRTDFVSVSLKGLHWILSLTPLASLGLPNPRSLLDNSPLRQFLIDHTEFDRIAEAVSAGALKALCVTASSYDRGRAVTFFEGEPQIKEWSRSRRAGVATRLTVDHLLASSALPFVFPAQRVGPEHYGDGSLRQTSPLSPAIHAGASKIIVITTRDRNLDPPTAEHEVQYPTLGAISGSMLDIIFMDNVDADIERAQRIDHTLSLVSEPQLRETSLREIDVIALDPSEDVRDIAQRHAAEMPWTVRMLLRRLGMWGQDWRLPSYLMFEPGYCRALIELGYRDTLARSEELIAFMGGRQAAVG</sequence>
<dbReference type="PROSITE" id="PS51635">
    <property type="entry name" value="PNPLA"/>
    <property type="match status" value="1"/>
</dbReference>
<gene>
    <name evidence="6" type="ORF">HYPDE_37298</name>
</gene>
<dbReference type="InterPro" id="IPR016035">
    <property type="entry name" value="Acyl_Trfase/lysoPLipase"/>
</dbReference>
<dbReference type="EMBL" id="CP005587">
    <property type="protein sequence ID" value="AGK59131.1"/>
    <property type="molecule type" value="Genomic_DNA"/>
</dbReference>
<dbReference type="AlphaFoldDB" id="N0BFB1"/>
<dbReference type="Gene3D" id="3.40.1090.10">
    <property type="entry name" value="Cytosolic phospholipase A2 catalytic domain"/>
    <property type="match status" value="2"/>
</dbReference>
<keyword evidence="7" id="KW-1185">Reference proteome</keyword>
<organism evidence="6 7">
    <name type="scientific">Hyphomicrobium denitrificans 1NES1</name>
    <dbReference type="NCBI Taxonomy" id="670307"/>
    <lineage>
        <taxon>Bacteria</taxon>
        <taxon>Pseudomonadati</taxon>
        <taxon>Pseudomonadota</taxon>
        <taxon>Alphaproteobacteria</taxon>
        <taxon>Hyphomicrobiales</taxon>
        <taxon>Hyphomicrobiaceae</taxon>
        <taxon>Hyphomicrobium</taxon>
    </lineage>
</organism>
<feature type="active site" description="Proton acceptor" evidence="4">
    <location>
        <position position="211"/>
    </location>
</feature>
<proteinExistence type="predicted"/>
<feature type="short sequence motif" description="GXGXXG" evidence="4">
    <location>
        <begin position="15"/>
        <end position="20"/>
    </location>
</feature>
<reference evidence="6 7" key="1">
    <citation type="journal article" date="2013" name="Genome Announc.">
        <title>Genome sequences for three denitrifying bacterial strains isolated from a uranium- and nitrate-contaminated subsurface environment.</title>
        <authorList>
            <person name="Venkatramanan R."/>
            <person name="Prakash O."/>
            <person name="Woyke T."/>
            <person name="Chain P."/>
            <person name="Goodwin L.A."/>
            <person name="Watson D."/>
            <person name="Brooks S."/>
            <person name="Kostka J.E."/>
            <person name="Green S.J."/>
        </authorList>
    </citation>
    <scope>NUCLEOTIDE SEQUENCE [LARGE SCALE GENOMIC DNA]</scope>
    <source>
        <strain evidence="6 7">1NES1</strain>
    </source>
</reference>